<comment type="caution">
    <text evidence="2">The sequence shown here is derived from an EMBL/GenBank/DDBJ whole genome shotgun (WGS) entry which is preliminary data.</text>
</comment>
<evidence type="ECO:0000313" key="3">
    <source>
        <dbReference type="Proteomes" id="UP001162164"/>
    </source>
</evidence>
<accession>A0ABQ9J1Y2</accession>
<protein>
    <submittedName>
        <fullName evidence="2">Uncharacterized protein</fullName>
    </submittedName>
</protein>
<feature type="region of interest" description="Disordered" evidence="1">
    <location>
        <begin position="272"/>
        <end position="291"/>
    </location>
</feature>
<evidence type="ECO:0000256" key="1">
    <source>
        <dbReference type="SAM" id="MobiDB-lite"/>
    </source>
</evidence>
<proteinExistence type="predicted"/>
<feature type="non-terminal residue" evidence="2">
    <location>
        <position position="1"/>
    </location>
</feature>
<dbReference type="Proteomes" id="UP001162164">
    <property type="component" value="Unassembled WGS sequence"/>
</dbReference>
<name>A0ABQ9J1Y2_9CUCU</name>
<sequence>RQSYTQKSKNPRFLWPKHFEIPTLGRGRSSGSGTPVRCRFCCDAATSFLPLKSWNGHRGVTDSEIRVKGTRYTYSVNPKVGFSFYQVIVHIKINRCAKNHLSTYVLITEIFAFKSIAYLKAGPGQYLTHITITSYTGQGQGPGGAVISQFMCLFSLQFDIGEVGAKNVTCRRSQFVATQNVRIGFIPPRGDLSMLFNEPEIQYKYKNIVDNMQDEPGDTICCKQKKRFWILLRMILQRVLEKLHVRWVRVLLSDSTLVVIWAWQLGHVKDAGSGPKTSGGVAITAKKKENR</sequence>
<reference evidence="2" key="1">
    <citation type="journal article" date="2023" name="Insect Mol. Biol.">
        <title>Genome sequencing provides insights into the evolution of gene families encoding plant cell wall-degrading enzymes in longhorned beetles.</title>
        <authorList>
            <person name="Shin N.R."/>
            <person name="Okamura Y."/>
            <person name="Kirsch R."/>
            <person name="Pauchet Y."/>
        </authorList>
    </citation>
    <scope>NUCLEOTIDE SEQUENCE</scope>
    <source>
        <strain evidence="2">MMC_N1</strain>
    </source>
</reference>
<evidence type="ECO:0000313" key="2">
    <source>
        <dbReference type="EMBL" id="KAJ8970696.1"/>
    </source>
</evidence>
<dbReference type="EMBL" id="JAPWTJ010001589">
    <property type="protein sequence ID" value="KAJ8970696.1"/>
    <property type="molecule type" value="Genomic_DNA"/>
</dbReference>
<organism evidence="2 3">
    <name type="scientific">Molorchus minor</name>
    <dbReference type="NCBI Taxonomy" id="1323400"/>
    <lineage>
        <taxon>Eukaryota</taxon>
        <taxon>Metazoa</taxon>
        <taxon>Ecdysozoa</taxon>
        <taxon>Arthropoda</taxon>
        <taxon>Hexapoda</taxon>
        <taxon>Insecta</taxon>
        <taxon>Pterygota</taxon>
        <taxon>Neoptera</taxon>
        <taxon>Endopterygota</taxon>
        <taxon>Coleoptera</taxon>
        <taxon>Polyphaga</taxon>
        <taxon>Cucujiformia</taxon>
        <taxon>Chrysomeloidea</taxon>
        <taxon>Cerambycidae</taxon>
        <taxon>Lamiinae</taxon>
        <taxon>Monochamini</taxon>
        <taxon>Molorchus</taxon>
    </lineage>
</organism>
<keyword evidence="3" id="KW-1185">Reference proteome</keyword>
<gene>
    <name evidence="2" type="ORF">NQ317_000594</name>
</gene>